<comment type="caution">
    <text evidence="1">The sequence shown here is derived from an EMBL/GenBank/DDBJ whole genome shotgun (WGS) entry which is preliminary data.</text>
</comment>
<gene>
    <name evidence="1" type="ORF">GCM10020367_15380</name>
</gene>
<name>A0ABP6S7V1_9ACTN</name>
<accession>A0ABP6S7V1</accession>
<sequence>MCEAYVPTLPPARPDGIPCASARATAAVRWPENLSGGGEVTGSRPPKGVSAAVTWGLFAAWAANDIEELATMARWPRRARPRLEARFPGVPASVWNRMDVSQRHVNVSIALMGGIIAAASAEGARTGGRSPVFRTVLTGFGLHGLVHMAQSAGYRGYTPGVATSPTVVVPYTLWALHRLRVAGIPAGGRREAALGLALLPVATAAVHGLARVICDGRHASKG</sequence>
<keyword evidence="2" id="KW-1185">Reference proteome</keyword>
<dbReference type="Pfam" id="PF13787">
    <property type="entry name" value="HXXEE"/>
    <property type="match status" value="1"/>
</dbReference>
<organism evidence="1 2">
    <name type="scientific">Streptomyces sannanensis</name>
    <dbReference type="NCBI Taxonomy" id="285536"/>
    <lineage>
        <taxon>Bacteria</taxon>
        <taxon>Bacillati</taxon>
        <taxon>Actinomycetota</taxon>
        <taxon>Actinomycetes</taxon>
        <taxon>Kitasatosporales</taxon>
        <taxon>Streptomycetaceae</taxon>
        <taxon>Streptomyces</taxon>
    </lineage>
</organism>
<evidence type="ECO:0000313" key="2">
    <source>
        <dbReference type="Proteomes" id="UP001499990"/>
    </source>
</evidence>
<evidence type="ECO:0008006" key="3">
    <source>
        <dbReference type="Google" id="ProtNLM"/>
    </source>
</evidence>
<dbReference type="Proteomes" id="UP001499990">
    <property type="component" value="Unassembled WGS sequence"/>
</dbReference>
<proteinExistence type="predicted"/>
<dbReference type="EMBL" id="BAAAYL010000001">
    <property type="protein sequence ID" value="GAA3370096.1"/>
    <property type="molecule type" value="Genomic_DNA"/>
</dbReference>
<reference evidence="2" key="1">
    <citation type="journal article" date="2019" name="Int. J. Syst. Evol. Microbiol.">
        <title>The Global Catalogue of Microorganisms (GCM) 10K type strain sequencing project: providing services to taxonomists for standard genome sequencing and annotation.</title>
        <authorList>
            <consortium name="The Broad Institute Genomics Platform"/>
            <consortium name="The Broad Institute Genome Sequencing Center for Infectious Disease"/>
            <person name="Wu L."/>
            <person name="Ma J."/>
        </authorList>
    </citation>
    <scope>NUCLEOTIDE SEQUENCE [LARGE SCALE GENOMIC DNA]</scope>
    <source>
        <strain evidence="2">JCM 9651</strain>
    </source>
</reference>
<evidence type="ECO:0000313" key="1">
    <source>
        <dbReference type="EMBL" id="GAA3370096.1"/>
    </source>
</evidence>
<protein>
    <recommendedName>
        <fullName evidence="3">HXXEE domain-containing protein</fullName>
    </recommendedName>
</protein>
<dbReference type="InterPro" id="IPR025671">
    <property type="entry name" value="HXXEE"/>
</dbReference>